<gene>
    <name evidence="2" type="primary">EXG1_2</name>
    <name evidence="2" type="ORF">E8E12_006767</name>
</gene>
<organism evidence="2 3">
    <name type="scientific">Didymella heteroderae</name>
    <dbReference type="NCBI Taxonomy" id="1769908"/>
    <lineage>
        <taxon>Eukaryota</taxon>
        <taxon>Fungi</taxon>
        <taxon>Dikarya</taxon>
        <taxon>Ascomycota</taxon>
        <taxon>Pezizomycotina</taxon>
        <taxon>Dothideomycetes</taxon>
        <taxon>Pleosporomycetidae</taxon>
        <taxon>Pleosporales</taxon>
        <taxon>Pleosporineae</taxon>
        <taxon>Didymellaceae</taxon>
        <taxon>Didymella</taxon>
    </lineage>
</organism>
<dbReference type="PANTHER" id="PTHR33928">
    <property type="entry name" value="POLYGALACTURONASE QRT3"/>
    <property type="match status" value="1"/>
</dbReference>
<dbReference type="PANTHER" id="PTHR33928:SF2">
    <property type="entry name" value="PECTATE LYASE SUPERFAMILY PROTEIN DOMAIN-CONTAINING PROTEIN-RELATED"/>
    <property type="match status" value="1"/>
</dbReference>
<dbReference type="SUPFAM" id="SSF51126">
    <property type="entry name" value="Pectin lyase-like"/>
    <property type="match status" value="2"/>
</dbReference>
<dbReference type="Gene3D" id="3.10.129.10">
    <property type="entry name" value="Hotdog Thioesterase"/>
    <property type="match status" value="1"/>
</dbReference>
<keyword evidence="3" id="KW-1185">Reference proteome</keyword>
<reference evidence="2" key="1">
    <citation type="submission" date="2019-04" db="EMBL/GenBank/DDBJ databases">
        <title>Sequencing of skin fungus with MAO and IRED activity.</title>
        <authorList>
            <person name="Marsaioli A.J."/>
            <person name="Bonatto J.M.C."/>
            <person name="Reis Junior O."/>
        </authorList>
    </citation>
    <scope>NUCLEOTIDE SEQUENCE</scope>
    <source>
        <strain evidence="2">28M1</strain>
    </source>
</reference>
<dbReference type="InterPro" id="IPR039279">
    <property type="entry name" value="QRT3-like"/>
</dbReference>
<dbReference type="OrthoDB" id="1046782at2759"/>
<dbReference type="InterPro" id="IPR024535">
    <property type="entry name" value="RHGA/B-epi-like_pectate_lyase"/>
</dbReference>
<evidence type="ECO:0000313" key="2">
    <source>
        <dbReference type="EMBL" id="KAF3036078.1"/>
    </source>
</evidence>
<dbReference type="InterPro" id="IPR029069">
    <property type="entry name" value="HotDog_dom_sf"/>
</dbReference>
<dbReference type="GO" id="GO:0004650">
    <property type="term" value="F:polygalacturonase activity"/>
    <property type="evidence" value="ECO:0007669"/>
    <property type="project" value="InterPro"/>
</dbReference>
<evidence type="ECO:0000259" key="1">
    <source>
        <dbReference type="Pfam" id="PF12708"/>
    </source>
</evidence>
<feature type="domain" description="Rhamnogalacturonase A/B/Epimerase-like pectate lyase" evidence="1">
    <location>
        <begin position="547"/>
        <end position="723"/>
    </location>
</feature>
<protein>
    <submittedName>
        <fullName evidence="2">Exo-1,3-beta-glucanase</fullName>
    </submittedName>
</protein>
<name>A0A9P4WM27_9PLEO</name>
<accession>A0A9P4WM27</accession>
<dbReference type="AlphaFoldDB" id="A0A9P4WM27"/>
<dbReference type="Gene3D" id="2.160.20.10">
    <property type="entry name" value="Single-stranded right-handed beta-helix, Pectin lyase-like"/>
    <property type="match status" value="2"/>
</dbReference>
<proteinExistence type="predicted"/>
<dbReference type="SUPFAM" id="SSF54637">
    <property type="entry name" value="Thioesterase/thiol ester dehydrase-isomerase"/>
    <property type="match status" value="1"/>
</dbReference>
<dbReference type="InterPro" id="IPR012334">
    <property type="entry name" value="Pectin_lyas_fold"/>
</dbReference>
<dbReference type="EMBL" id="SWKV01000053">
    <property type="protein sequence ID" value="KAF3036078.1"/>
    <property type="molecule type" value="Genomic_DNA"/>
</dbReference>
<evidence type="ECO:0000313" key="3">
    <source>
        <dbReference type="Proteomes" id="UP000758155"/>
    </source>
</evidence>
<dbReference type="Proteomes" id="UP000758155">
    <property type="component" value="Unassembled WGS sequence"/>
</dbReference>
<dbReference type="InterPro" id="IPR011050">
    <property type="entry name" value="Pectin_lyase_fold/virulence"/>
</dbReference>
<comment type="caution">
    <text evidence="2">The sequence shown here is derived from an EMBL/GenBank/DDBJ whole genome shotgun (WGS) entry which is preliminary data.</text>
</comment>
<dbReference type="Pfam" id="PF12708">
    <property type="entry name" value="Pect-lyase_RHGA_epim"/>
    <property type="match status" value="2"/>
</dbReference>
<feature type="domain" description="Rhamnogalacturonase A/B/Epimerase-like pectate lyase" evidence="1">
    <location>
        <begin position="197"/>
        <end position="418"/>
    </location>
</feature>
<dbReference type="CDD" id="cd23668">
    <property type="entry name" value="GH55_beta13glucanase-like"/>
    <property type="match status" value="1"/>
</dbReference>
<sequence>MIEADILRLSAIPWAAKLINDKRWTPTKSSNRSAKPTGEDSFFAETLDTGRTIRTMLTLRPSKEEQGDLAYKELLVILELGDGLNGYPQVLHGGFAATLLDETCGGLIQLNVFERVKKLGSQHAMNYLTAYLNTVYKKPETLPPFPRFADAATTNFDPVVLDEKLQPRAAADGYWLNDLSGKGIAPFNPNPAGYKVFRNVKDYGAKGELLAVSTDVWLTLDGNRCGPFVCDSSTDSPAVVYIPSGTYFIQKPIIFYYMTQLIGNPRELPVFKASATLDALALIDGSPYSNQDGSPGWTSTNLFMRQIRNLVIDGTARDPTLGFQAIHWPASQATTIQNVKIRMTQASNSVHAGIFVENGSGGHMADLDIEGGLYGMNIGNQQFTMRNVKISKAVIGISQIWDWGWLYSGLSISDCGTAFSMTNGASAGKLEVGSVVIIDSEITNCPTFVDQAWTLSTSPTGAGQLTIQNVKLNNVPVAVKGPNGATVLAGGSITIDTWGQGNRYTPNGPQKFQGIFTAAARPAGLLDNGKFYSKSKPQYETLTTNNFVSARSLGATGNGNTDDTQAVQNAINAAVSQNKVLFFEHGVYKVTNTIDFPPGLRAVGETFPAIMGSGSAFADQNNPRPVVRIGQPGQSGSIEWSDMLVQTQGGTPGAKLIEYNLRTSRGSGIWDVHTRVGGAKGTNQQVAQCPVGSVNPQCFAAHTNVHITSSASGAYFENNWFWTADHDLDDWNSTRVSIFTGRGLLVEGRGTWLWANGVEHHAFYQYQFNKASDVFAGFIQTETPYYQPTPDALSSPYTRQAAYNDPVFTAGQRAWGLRAVDTTNLLVYGGGLYSFFIDYSTACSSADAPGGKRICQNQILSLEGTTSFQAFALSEVGVEQMLTINGQDKAIWSDNLSVYSNTIGLIQSGI</sequence>